<dbReference type="Gene3D" id="3.60.10.10">
    <property type="entry name" value="Endonuclease/exonuclease/phosphatase"/>
    <property type="match status" value="1"/>
</dbReference>
<dbReference type="Pfam" id="PF03160">
    <property type="entry name" value="Calx-beta"/>
    <property type="match status" value="2"/>
</dbReference>
<dbReference type="Gene3D" id="2.60.40.2030">
    <property type="match status" value="2"/>
</dbReference>
<dbReference type="EMBL" id="JAYDYW010000007">
    <property type="protein sequence ID" value="MEE1674282.1"/>
    <property type="molecule type" value="Genomic_DNA"/>
</dbReference>
<feature type="domain" description="LTD" evidence="5">
    <location>
        <begin position="14"/>
        <end position="134"/>
    </location>
</feature>
<dbReference type="SUPFAM" id="SSF141072">
    <property type="entry name" value="CalX-like"/>
    <property type="match status" value="2"/>
</dbReference>
<dbReference type="InterPro" id="IPR001322">
    <property type="entry name" value="Lamin_tail_dom"/>
</dbReference>
<comment type="caution">
    <text evidence="6">The sequence shown here is derived from an EMBL/GenBank/DDBJ whole genome shotgun (WGS) entry which is preliminary data.</text>
</comment>
<feature type="chain" id="PRO_5047102596" evidence="4">
    <location>
        <begin position="21"/>
        <end position="994"/>
    </location>
</feature>
<evidence type="ECO:0000313" key="6">
    <source>
        <dbReference type="EMBL" id="MEE1674282.1"/>
    </source>
</evidence>
<evidence type="ECO:0000256" key="4">
    <source>
        <dbReference type="SAM" id="SignalP"/>
    </source>
</evidence>
<keyword evidence="3" id="KW-0106">Calcium</keyword>
<dbReference type="InterPro" id="IPR036691">
    <property type="entry name" value="Endo/exonu/phosph_ase_sf"/>
</dbReference>
<name>A0ABU7G4W2_9ALTE</name>
<keyword evidence="1 4" id="KW-0732">Signal</keyword>
<keyword evidence="7" id="KW-1185">Reference proteome</keyword>
<dbReference type="Proteomes" id="UP001310248">
    <property type="component" value="Unassembled WGS sequence"/>
</dbReference>
<dbReference type="SUPFAM" id="SSF56219">
    <property type="entry name" value="DNase I-like"/>
    <property type="match status" value="1"/>
</dbReference>
<dbReference type="CDD" id="cd04486">
    <property type="entry name" value="YhcR_OBF_like"/>
    <property type="match status" value="1"/>
</dbReference>
<protein>
    <submittedName>
        <fullName evidence="6">ExeM/NucH family extracellular endonuclease</fullName>
    </submittedName>
</protein>
<gene>
    <name evidence="6" type="ORF">SNR37_003719</name>
</gene>
<feature type="signal peptide" evidence="4">
    <location>
        <begin position="1"/>
        <end position="20"/>
    </location>
</feature>
<dbReference type="Pfam" id="PF00932">
    <property type="entry name" value="LTD"/>
    <property type="match status" value="1"/>
</dbReference>
<dbReference type="CDD" id="cd10283">
    <property type="entry name" value="MnuA_DNase1-like"/>
    <property type="match status" value="1"/>
</dbReference>
<sequence>MKPQNAILMGLCALGTSAQANVLISEYIEGSSFNKAIEIANYGSESVDLAAGDYQLRLFSNGASTATNTQALSGNLAPGQTLVLVNSNAVIGNNDNALIAPGVGIESSVVNFNGDDAVGLYANDVLLDRIGQIGVRQTWTDGGASTKDQTLRRLAESSPDNDNSQEFVISSRWFNYAKNTVDGLGCIGQEACSDDGGPVDPPISEIGQCGDASTAIHSIRSANLLDQEVVVEAIVVGDFQGDANNNQLSGFFVQHADANWDADPQTSEGIFIYHYADEVELGQRVRVKATVATYSGGNQLKDVSGLIVCGYEALPSATSLNLPLADADLYHLEGMRVVLPQTLHATPAYTFNRYGETVLSLGKRFKSTQVHPANTPEAEALAQANQLNRLVLDDGLSSQNPDDIAYFPNFSALNSLRAGSQVSNVEGVINYSFGQFRVQPTQVPTFIDANPRTAEPELSEQGNLTVASFNVLNFFTDLDIDNATDFRGANTAEEFERQRAKLVSAMVAMNANVVGLMELQNNGFEQTSAIQNLVDAVNAQLPAEQHYAVVKPLTERIGEDMITVGLIYQPGVVLVDGDAQLINAYPFDKATAKHRVPLVQKFSMLAGGESFYVAVNHFKSKGSNCNALGDPDMGDGQGNCNGQRTLAAQTLSQFFAEKQNVLLLGDFNAYAKEDPMLAFESAGFTNLVPQFEANSYSYYYDEEAGSLDHALADAALTSRVLDATDWHINADEPTGLDYNTEYKSDAQITNFYAPDAYRASDHDPVIVALDMRSAGSISSVSQLSIVEGSNSPLVIERLDGDYGDVVLKYQVIAGSADEQDLPLISGELSWQDGDMSSRELNIAAYADELAEGSETAYLQLSIEQGDASVVVPQVELLIEDNTPLSVAMQFEQIDVDESAGNINIPLVLNGEASSTITAWALVLPSSANWFDYRASFIQRVQWNQGESGVKHVSAKIVDDNRKEGSERFKVYLFSARPAQLGSITSTWVNITDND</sequence>
<dbReference type="PROSITE" id="PS51841">
    <property type="entry name" value="LTD"/>
    <property type="match status" value="1"/>
</dbReference>
<dbReference type="NCBIfam" id="NF033681">
    <property type="entry name" value="ExeM_NucH_DNase"/>
    <property type="match status" value="1"/>
</dbReference>
<dbReference type="RefSeq" id="WP_329775432.1">
    <property type="nucleotide sequence ID" value="NZ_JAYDYW010000007.1"/>
</dbReference>
<organism evidence="6 7">
    <name type="scientific">Agarivorans aestuarii</name>
    <dbReference type="NCBI Taxonomy" id="1563703"/>
    <lineage>
        <taxon>Bacteria</taxon>
        <taxon>Pseudomonadati</taxon>
        <taxon>Pseudomonadota</taxon>
        <taxon>Gammaproteobacteria</taxon>
        <taxon>Alteromonadales</taxon>
        <taxon>Alteromonadaceae</taxon>
        <taxon>Agarivorans</taxon>
    </lineage>
</organism>
<keyword evidence="6" id="KW-0378">Hydrolase</keyword>
<dbReference type="InterPro" id="IPR005135">
    <property type="entry name" value="Endo/exonuclease/phosphatase"/>
</dbReference>
<dbReference type="Pfam" id="PF03372">
    <property type="entry name" value="Exo_endo_phos"/>
    <property type="match status" value="1"/>
</dbReference>
<dbReference type="GO" id="GO:0004519">
    <property type="term" value="F:endonuclease activity"/>
    <property type="evidence" value="ECO:0007669"/>
    <property type="project" value="UniProtKB-KW"/>
</dbReference>
<proteinExistence type="predicted"/>
<dbReference type="PANTHER" id="PTHR42834">
    <property type="entry name" value="ENDONUCLEASE/EXONUCLEASE/PHOSPHATASE FAMILY PROTEIN (AFU_ORTHOLOGUE AFUA_3G09210)"/>
    <property type="match status" value="1"/>
</dbReference>
<keyword evidence="6" id="KW-0540">Nuclease</keyword>
<evidence type="ECO:0000256" key="3">
    <source>
        <dbReference type="ARBA" id="ARBA00022837"/>
    </source>
</evidence>
<accession>A0ABU7G4W2</accession>
<keyword evidence="2" id="KW-0677">Repeat</keyword>
<dbReference type="PANTHER" id="PTHR42834:SF1">
    <property type="entry name" value="ENDONUCLEASE_EXONUCLEASE_PHOSPHATASE FAMILY PROTEIN (AFU_ORTHOLOGUE AFUA_3G09210)"/>
    <property type="match status" value="1"/>
</dbReference>
<keyword evidence="6" id="KW-0255">Endonuclease</keyword>
<dbReference type="InterPro" id="IPR038081">
    <property type="entry name" value="CalX-like_sf"/>
</dbReference>
<reference evidence="7" key="1">
    <citation type="submission" date="2023-07" db="EMBL/GenBank/DDBJ databases">
        <title>Draft genome sequence of Agarivorans aestuarii strain ZMCS4, a CAZymes producing bacteria isolated from the marine brown algae Clodostephus spongiosus.</title>
        <authorList>
            <person name="Lorente B."/>
            <person name="Cabral C."/>
            <person name="Frias J."/>
            <person name="Faria J."/>
            <person name="Toubarro D."/>
        </authorList>
    </citation>
    <scope>NUCLEOTIDE SEQUENCE [LARGE SCALE GENOMIC DNA]</scope>
    <source>
        <strain evidence="7">ZMCS4</strain>
    </source>
</reference>
<dbReference type="InterPro" id="IPR003644">
    <property type="entry name" value="Calx_beta"/>
</dbReference>
<evidence type="ECO:0000256" key="2">
    <source>
        <dbReference type="ARBA" id="ARBA00022737"/>
    </source>
</evidence>
<reference evidence="6 7" key="2">
    <citation type="submission" date="2023-12" db="EMBL/GenBank/DDBJ databases">
        <authorList>
            <consortium name="Cladostephus spongiosus"/>
            <person name="Lorente B."/>
            <person name="Cabral C."/>
            <person name="Frias J."/>
            <person name="Faria J."/>
            <person name="Toubarro D."/>
        </authorList>
    </citation>
    <scope>NUCLEOTIDE SEQUENCE [LARGE SCALE GENOMIC DNA]</scope>
    <source>
        <strain evidence="6 7">ZMCS4</strain>
    </source>
</reference>
<dbReference type="InterPro" id="IPR047971">
    <property type="entry name" value="ExeM-like"/>
</dbReference>
<evidence type="ECO:0000313" key="7">
    <source>
        <dbReference type="Proteomes" id="UP001310248"/>
    </source>
</evidence>
<evidence type="ECO:0000256" key="1">
    <source>
        <dbReference type="ARBA" id="ARBA00022729"/>
    </source>
</evidence>
<evidence type="ECO:0000259" key="5">
    <source>
        <dbReference type="PROSITE" id="PS51841"/>
    </source>
</evidence>